<dbReference type="AlphaFoldDB" id="A0A225WDP9"/>
<dbReference type="PANTHER" id="PTHR46586:SF3">
    <property type="entry name" value="ANKYRIN REPEAT-CONTAINING PROTEIN"/>
    <property type="match status" value="1"/>
</dbReference>
<dbReference type="SUPFAM" id="SSF48403">
    <property type="entry name" value="Ankyrin repeat"/>
    <property type="match status" value="2"/>
</dbReference>
<reference evidence="2" key="1">
    <citation type="submission" date="2017-03" db="EMBL/GenBank/DDBJ databases">
        <title>Phytopthora megakarya and P. palmivora, two closely related causual agents of cacao black pod achieved similar genome size and gene model numbers by different mechanisms.</title>
        <authorList>
            <person name="Ali S."/>
            <person name="Shao J."/>
            <person name="Larry D.J."/>
            <person name="Kronmiller B."/>
            <person name="Shen D."/>
            <person name="Strem M.D."/>
            <person name="Melnick R.L."/>
            <person name="Guiltinan M.J."/>
            <person name="Tyler B.M."/>
            <person name="Meinhardt L.W."/>
            <person name="Bailey B.A."/>
        </authorList>
    </citation>
    <scope>NUCLEOTIDE SEQUENCE [LARGE SCALE GENOMIC DNA]</scope>
    <source>
        <strain evidence="2">zdho120</strain>
    </source>
</reference>
<dbReference type="InterPro" id="IPR036770">
    <property type="entry name" value="Ankyrin_rpt-contain_sf"/>
</dbReference>
<dbReference type="InterPro" id="IPR052050">
    <property type="entry name" value="SecEffector_AnkRepeat"/>
</dbReference>
<keyword evidence="2" id="KW-1185">Reference proteome</keyword>
<evidence type="ECO:0000313" key="2">
    <source>
        <dbReference type="Proteomes" id="UP000198211"/>
    </source>
</evidence>
<proteinExistence type="predicted"/>
<dbReference type="Proteomes" id="UP000198211">
    <property type="component" value="Unassembled WGS sequence"/>
</dbReference>
<dbReference type="PANTHER" id="PTHR46586">
    <property type="entry name" value="ANKYRIN REPEAT-CONTAINING PROTEIN"/>
    <property type="match status" value="1"/>
</dbReference>
<dbReference type="Pfam" id="PF13637">
    <property type="entry name" value="Ank_4"/>
    <property type="match status" value="1"/>
</dbReference>
<name>A0A225WDP9_9STRA</name>
<dbReference type="STRING" id="4795.A0A225WDP9"/>
<accession>A0A225WDP9</accession>
<sequence length="675" mass="77432">MNAPPPPLLAANIVLRYKDVEIPHIISTVSTFMDSTLDLFLNNACRLGSLMLLQRIWDSSEVYMNEDQNIPENFSLCLRKYLRTDRHYRQYQYKLSILEAVKLKNLEMVQWLFERFPECKVYQEAVDEAVKQGSMEILQFFYENNGNLVQHEWGTKPIDWHKTFETSAEFRHYDIMWWMHEHIPMGRQDLRYLLQQPLQWTIVHGDIPVAERLVSLDARWSMVHIARRIGASGRLDVLEWIVATQRDHLCWFVEVVYGAAGNGHLDAVIWAVENHKKFNDIGQRPYPITPTNNQIGSSIYIAAVKGHKDIAQYLYLIAQGTSITYASWQACLTSPENELEWRDYSALQPYFDLSEFKPRDAMKEAVRNGHFDVVQWIYETFCNEEDGKLPFYLGLKADAALKGHVEMVKWLHQVQFQLSVAKKPQHDTSESQITPTDSLQPIANVKFGAVQRLPQTGTEFSTTCAIDSAAKGGHLDVVQWLFKHTSEECTTAAIDGAASNGHLHLVKWFHENTTAGCTERAIDEAARNGHLEVVKWLHVNRTEGSTTNAMDGAAQNGFLEVVKWLHFHRREGSSTCAPRIIEIAAKEGHFRVVQWLQTHRSEGYPSGGLQSAALHKHFEIFLFLHLFSPDYCLESCFTGSNPGINNWILGRHPELRETSDSNIENSSESEYDMDY</sequence>
<organism evidence="1 2">
    <name type="scientific">Phytophthora megakarya</name>
    <dbReference type="NCBI Taxonomy" id="4795"/>
    <lineage>
        <taxon>Eukaryota</taxon>
        <taxon>Sar</taxon>
        <taxon>Stramenopiles</taxon>
        <taxon>Oomycota</taxon>
        <taxon>Peronosporomycetes</taxon>
        <taxon>Peronosporales</taxon>
        <taxon>Peronosporaceae</taxon>
        <taxon>Phytophthora</taxon>
    </lineage>
</organism>
<gene>
    <name evidence="1" type="ORF">PHMEG_00010442</name>
</gene>
<dbReference type="InterPro" id="IPR002110">
    <property type="entry name" value="Ankyrin_rpt"/>
</dbReference>
<evidence type="ECO:0000313" key="1">
    <source>
        <dbReference type="EMBL" id="OWZ15851.1"/>
    </source>
</evidence>
<protein>
    <submittedName>
        <fullName evidence="1">Uncharacterized protein</fullName>
    </submittedName>
</protein>
<comment type="caution">
    <text evidence="1">The sequence shown here is derived from an EMBL/GenBank/DDBJ whole genome shotgun (WGS) entry which is preliminary data.</text>
</comment>
<dbReference type="EMBL" id="NBNE01001042">
    <property type="protein sequence ID" value="OWZ15851.1"/>
    <property type="molecule type" value="Genomic_DNA"/>
</dbReference>
<dbReference type="OrthoDB" id="74529at2759"/>
<dbReference type="Gene3D" id="1.25.40.20">
    <property type="entry name" value="Ankyrin repeat-containing domain"/>
    <property type="match status" value="3"/>
</dbReference>